<dbReference type="NCBIfam" id="TIGR00010">
    <property type="entry name" value="YchF/TatD family DNA exonuclease"/>
    <property type="match status" value="1"/>
</dbReference>
<keyword evidence="2 3" id="KW-0378">Hydrolase</keyword>
<proteinExistence type="predicted"/>
<accession>A0ABY5R8K9</accession>
<protein>
    <submittedName>
        <fullName evidence="3">TatD family hydrolase</fullName>
    </submittedName>
</protein>
<dbReference type="InterPro" id="IPR001130">
    <property type="entry name" value="TatD-like"/>
</dbReference>
<name>A0ABY5R8K9_9MOLU</name>
<dbReference type="GO" id="GO:0016787">
    <property type="term" value="F:hydrolase activity"/>
    <property type="evidence" value="ECO:0007669"/>
    <property type="project" value="UniProtKB-KW"/>
</dbReference>
<dbReference type="SUPFAM" id="SSF51556">
    <property type="entry name" value="Metallo-dependent hydrolases"/>
    <property type="match status" value="1"/>
</dbReference>
<reference evidence="3" key="1">
    <citation type="submission" date="2022-08" db="EMBL/GenBank/DDBJ databases">
        <title>Complete genome of Mycoplasma iguanae type strain 2327.</title>
        <authorList>
            <person name="Spergser J."/>
        </authorList>
    </citation>
    <scope>NUCLEOTIDE SEQUENCE</scope>
    <source>
        <strain evidence="3">2327</strain>
    </source>
</reference>
<gene>
    <name evidence="3" type="ORF">NV226_02735</name>
</gene>
<dbReference type="InterPro" id="IPR032466">
    <property type="entry name" value="Metal_Hydrolase"/>
</dbReference>
<evidence type="ECO:0000256" key="1">
    <source>
        <dbReference type="ARBA" id="ARBA00022723"/>
    </source>
</evidence>
<dbReference type="PANTHER" id="PTHR46124:SF2">
    <property type="entry name" value="D-AMINOACYL-TRNA DEACYLASE"/>
    <property type="match status" value="1"/>
</dbReference>
<dbReference type="CDD" id="cd01310">
    <property type="entry name" value="TatD_DNAse"/>
    <property type="match status" value="1"/>
</dbReference>
<dbReference type="Pfam" id="PF01026">
    <property type="entry name" value="TatD_DNase"/>
    <property type="match status" value="1"/>
</dbReference>
<dbReference type="RefSeq" id="WP_258210790.1">
    <property type="nucleotide sequence ID" value="NZ_CP102734.1"/>
</dbReference>
<sequence length="255" mass="29728">MKKYIDLHTHIFKEYYSNPNLEAKKNILQDIEKMFFVATSWNEINEVLELSKQYPKNLFPVLGIHPSVARDTENYLELEKYITENVVAIGEVGLDYYWENNPPKDVQKRCLIQQLEVALKFNKPVILHVRDAFEDIYEIIQQTPYNKLTYIFHTFSGDATWAEKFLALGCYLSFSGVITFKNATTVRAAALVTPLDRIFTETDSPYLTPVPHRGKRNHSYYVKHVTVFLAELKGISEEELLKQMHKNVKKVFNVD</sequence>
<evidence type="ECO:0000313" key="3">
    <source>
        <dbReference type="EMBL" id="UVD81616.1"/>
    </source>
</evidence>
<dbReference type="Gene3D" id="3.20.20.140">
    <property type="entry name" value="Metal-dependent hydrolases"/>
    <property type="match status" value="1"/>
</dbReference>
<dbReference type="PROSITE" id="PS01090">
    <property type="entry name" value="TATD_2"/>
    <property type="match status" value="1"/>
</dbReference>
<dbReference type="InterPro" id="IPR015991">
    <property type="entry name" value="TatD/YcfH-like"/>
</dbReference>
<keyword evidence="4" id="KW-1185">Reference proteome</keyword>
<organism evidence="3 4">
    <name type="scientific">Mycoplasma iguanae</name>
    <dbReference type="NCBI Taxonomy" id="292461"/>
    <lineage>
        <taxon>Bacteria</taxon>
        <taxon>Bacillati</taxon>
        <taxon>Mycoplasmatota</taxon>
        <taxon>Mollicutes</taxon>
        <taxon>Mycoplasmataceae</taxon>
        <taxon>Mycoplasma</taxon>
    </lineage>
</organism>
<evidence type="ECO:0000256" key="2">
    <source>
        <dbReference type="ARBA" id="ARBA00022801"/>
    </source>
</evidence>
<dbReference type="EMBL" id="CP102734">
    <property type="protein sequence ID" value="UVD81616.1"/>
    <property type="molecule type" value="Genomic_DNA"/>
</dbReference>
<dbReference type="PANTHER" id="PTHR46124">
    <property type="entry name" value="D-AMINOACYL-TRNA DEACYLASE"/>
    <property type="match status" value="1"/>
</dbReference>
<dbReference type="InterPro" id="IPR018228">
    <property type="entry name" value="DNase_TatD-rel_CS"/>
</dbReference>
<keyword evidence="1" id="KW-0479">Metal-binding</keyword>
<dbReference type="PIRSF" id="PIRSF005902">
    <property type="entry name" value="DNase_TatD"/>
    <property type="match status" value="1"/>
</dbReference>
<evidence type="ECO:0000313" key="4">
    <source>
        <dbReference type="Proteomes" id="UP001059252"/>
    </source>
</evidence>
<dbReference type="Proteomes" id="UP001059252">
    <property type="component" value="Chromosome"/>
</dbReference>